<dbReference type="OrthoDB" id="9767561at2"/>
<dbReference type="Pfam" id="PF01593">
    <property type="entry name" value="Amino_oxidase"/>
    <property type="match status" value="1"/>
</dbReference>
<accession>A0A502E8Q9</accession>
<evidence type="ECO:0000313" key="3">
    <source>
        <dbReference type="Proteomes" id="UP000320095"/>
    </source>
</evidence>
<dbReference type="Gene3D" id="3.50.50.60">
    <property type="entry name" value="FAD/NAD(P)-binding domain"/>
    <property type="match status" value="1"/>
</dbReference>
<proteinExistence type="predicted"/>
<dbReference type="GO" id="GO:0016491">
    <property type="term" value="F:oxidoreductase activity"/>
    <property type="evidence" value="ECO:0007669"/>
    <property type="project" value="InterPro"/>
</dbReference>
<dbReference type="RefSeq" id="WP_140690310.1">
    <property type="nucleotide sequence ID" value="NZ_RCZG01000004.1"/>
</dbReference>
<dbReference type="EMBL" id="RCZG01000004">
    <property type="protein sequence ID" value="TPG34118.1"/>
    <property type="molecule type" value="Genomic_DNA"/>
</dbReference>
<dbReference type="SUPFAM" id="SSF51905">
    <property type="entry name" value="FAD/NAD(P)-binding domain"/>
    <property type="match status" value="1"/>
</dbReference>
<organism evidence="2 3">
    <name type="scientific">Mycolicibacterium hodleri</name>
    <dbReference type="NCBI Taxonomy" id="49897"/>
    <lineage>
        <taxon>Bacteria</taxon>
        <taxon>Bacillati</taxon>
        <taxon>Actinomycetota</taxon>
        <taxon>Actinomycetes</taxon>
        <taxon>Mycobacteriales</taxon>
        <taxon>Mycobacteriaceae</taxon>
        <taxon>Mycolicibacterium</taxon>
    </lineage>
</organism>
<dbReference type="AlphaFoldDB" id="A0A502E8Q9"/>
<keyword evidence="3" id="KW-1185">Reference proteome</keyword>
<feature type="domain" description="Amine oxidase" evidence="1">
    <location>
        <begin position="15"/>
        <end position="412"/>
    </location>
</feature>
<gene>
    <name evidence="2" type="ORF">EAH80_10885</name>
</gene>
<dbReference type="InterPro" id="IPR002937">
    <property type="entry name" value="Amino_oxidase"/>
</dbReference>
<dbReference type="Proteomes" id="UP000320095">
    <property type="component" value="Unassembled WGS sequence"/>
</dbReference>
<name>A0A502E8Q9_9MYCO</name>
<dbReference type="PANTHER" id="PTHR42841">
    <property type="entry name" value="AMINE OXIDASE"/>
    <property type="match status" value="1"/>
</dbReference>
<comment type="caution">
    <text evidence="2">The sequence shown here is derived from an EMBL/GenBank/DDBJ whole genome shotgun (WGS) entry which is preliminary data.</text>
</comment>
<sequence length="416" mass="43691">MTLDDTEVLIIGAGLAGLRCARVLRGAGRDVRVWEASDVIGGRVRTDVIDGFRCDRGFQVLNPAYPELKHATDVSALRLQPFGAGVAVRREANSAVWVHPLRAPTKVPAMLAGGGLGPRDVVAVGRWAAAALRPTALKAEGRHDTSLRSALDRAGVSGELRRVIDRFLAGVLLEDEGVTSNAFALLLVRMFVLGVPALPADGMQALPRQLATGLESLITLQRNVAELVRDGSGWRASDGTHGIRARHVVVATDPVSAARLAGVAAPPMHGVVTDWWAADEVPSGPPMLWVDGRSNPPGPVLNTAVISAAAPTYAPAGRHLIAASALMAKDGRAPDESVTRSHAAGILGGDGTRWSLVTRHLVPYALPEQPAPLSVRRPVHTADGIWVCGDHRDTASIQGALVSGRRTAEAILTTAS</sequence>
<protein>
    <submittedName>
        <fullName evidence="2">FAD-binding protein</fullName>
    </submittedName>
</protein>
<evidence type="ECO:0000259" key="1">
    <source>
        <dbReference type="Pfam" id="PF01593"/>
    </source>
</evidence>
<dbReference type="InterPro" id="IPR036188">
    <property type="entry name" value="FAD/NAD-bd_sf"/>
</dbReference>
<evidence type="ECO:0000313" key="2">
    <source>
        <dbReference type="EMBL" id="TPG34118.1"/>
    </source>
</evidence>
<reference evidence="2 3" key="1">
    <citation type="journal article" date="2019" name="Environ. Microbiol.">
        <title>Species interactions and distinct microbial communities in high Arctic permafrost affected cryosols are associated with the CH4 and CO2 gas fluxes.</title>
        <authorList>
            <person name="Altshuler I."/>
            <person name="Hamel J."/>
            <person name="Turney S."/>
            <person name="Magnuson E."/>
            <person name="Levesque R."/>
            <person name="Greer C."/>
            <person name="Whyte L.G."/>
        </authorList>
    </citation>
    <scope>NUCLEOTIDE SEQUENCE [LARGE SCALE GENOMIC DNA]</scope>
    <source>
        <strain evidence="2 3">S5.20</strain>
    </source>
</reference>